<sequence length="29" mass="3483">MAKIIHAALVALNIRKSDAEYRWYVYHHI</sequence>
<evidence type="ECO:0000313" key="2">
    <source>
        <dbReference type="Proteomes" id="UP000268727"/>
    </source>
</evidence>
<dbReference type="EMBL" id="RJKM01000001">
    <property type="protein sequence ID" value="ROP42012.1"/>
    <property type="molecule type" value="Genomic_DNA"/>
</dbReference>
<accession>A0A3N1HI81</accession>
<proteinExistence type="predicted"/>
<comment type="caution">
    <text evidence="1">The sequence shown here is derived from an EMBL/GenBank/DDBJ whole genome shotgun (WGS) entry which is preliminary data.</text>
</comment>
<name>A0A3N1HI81_9PSEU</name>
<dbReference type="Proteomes" id="UP000268727">
    <property type="component" value="Unassembled WGS sequence"/>
</dbReference>
<protein>
    <submittedName>
        <fullName evidence="1">Uncharacterized protein</fullName>
    </submittedName>
</protein>
<gene>
    <name evidence="1" type="ORF">EDD40_7500</name>
</gene>
<reference evidence="1 2" key="1">
    <citation type="submission" date="2018-11" db="EMBL/GenBank/DDBJ databases">
        <title>Sequencing the genomes of 1000 actinobacteria strains.</title>
        <authorList>
            <person name="Klenk H.-P."/>
        </authorList>
    </citation>
    <scope>NUCLEOTIDE SEQUENCE [LARGE SCALE GENOMIC DNA]</scope>
    <source>
        <strain evidence="1 2">DSM 44231</strain>
    </source>
</reference>
<dbReference type="AlphaFoldDB" id="A0A3N1HI81"/>
<evidence type="ECO:0000313" key="1">
    <source>
        <dbReference type="EMBL" id="ROP42012.1"/>
    </source>
</evidence>
<keyword evidence="2" id="KW-1185">Reference proteome</keyword>
<organism evidence="1 2">
    <name type="scientific">Saccharothrix texasensis</name>
    <dbReference type="NCBI Taxonomy" id="103734"/>
    <lineage>
        <taxon>Bacteria</taxon>
        <taxon>Bacillati</taxon>
        <taxon>Actinomycetota</taxon>
        <taxon>Actinomycetes</taxon>
        <taxon>Pseudonocardiales</taxon>
        <taxon>Pseudonocardiaceae</taxon>
        <taxon>Saccharothrix</taxon>
    </lineage>
</organism>